<organism evidence="2 3">
    <name type="scientific">Oryza rufipogon</name>
    <name type="common">Brownbeard rice</name>
    <name type="synonym">Asian wild rice</name>
    <dbReference type="NCBI Taxonomy" id="4529"/>
    <lineage>
        <taxon>Eukaryota</taxon>
        <taxon>Viridiplantae</taxon>
        <taxon>Streptophyta</taxon>
        <taxon>Embryophyta</taxon>
        <taxon>Tracheophyta</taxon>
        <taxon>Spermatophyta</taxon>
        <taxon>Magnoliopsida</taxon>
        <taxon>Liliopsida</taxon>
        <taxon>Poales</taxon>
        <taxon>Poaceae</taxon>
        <taxon>BOP clade</taxon>
        <taxon>Oryzoideae</taxon>
        <taxon>Oryzeae</taxon>
        <taxon>Oryzinae</taxon>
        <taxon>Oryza</taxon>
    </lineage>
</organism>
<accession>A0A0E0PJ50</accession>
<dbReference type="Proteomes" id="UP000008022">
    <property type="component" value="Unassembled WGS sequence"/>
</dbReference>
<evidence type="ECO:0000256" key="1">
    <source>
        <dbReference type="SAM" id="MobiDB-lite"/>
    </source>
</evidence>
<reference evidence="3" key="1">
    <citation type="submission" date="2013-06" db="EMBL/GenBank/DDBJ databases">
        <authorList>
            <person name="Zhao Q."/>
        </authorList>
    </citation>
    <scope>NUCLEOTIDE SEQUENCE</scope>
    <source>
        <strain evidence="3">cv. W1943</strain>
    </source>
</reference>
<evidence type="ECO:0000313" key="3">
    <source>
        <dbReference type="Proteomes" id="UP000008022"/>
    </source>
</evidence>
<feature type="region of interest" description="Disordered" evidence="1">
    <location>
        <begin position="1"/>
        <end position="130"/>
    </location>
</feature>
<dbReference type="HOGENOM" id="CLU_1996293_0_0_1"/>
<reference evidence="2" key="2">
    <citation type="submission" date="2015-06" db="UniProtKB">
        <authorList>
            <consortium name="EnsemblPlants"/>
        </authorList>
    </citation>
    <scope>IDENTIFICATION</scope>
</reference>
<feature type="compositionally biased region" description="Basic and acidic residues" evidence="1">
    <location>
        <begin position="16"/>
        <end position="31"/>
    </location>
</feature>
<sequence length="130" mass="13805">MGERGLAGNGWRRRIWRQEGEGGGDRRRSSDGEGGSGRSPGVPDPVVPNHLETGSGAHHLEATTGDHHRSSWTKKRPPELRDEEDPPEISRIRQGGRGGAVARGWPTTGGESSVALAAGRRGEASAEVEV</sequence>
<protein>
    <submittedName>
        <fullName evidence="2">Uncharacterized protein</fullName>
    </submittedName>
</protein>
<keyword evidence="3" id="KW-1185">Reference proteome</keyword>
<name>A0A0E0PJ50_ORYRU</name>
<evidence type="ECO:0000313" key="2">
    <source>
        <dbReference type="EnsemblPlants" id="ORUFI05G08230.1"/>
    </source>
</evidence>
<dbReference type="AlphaFoldDB" id="A0A0E0PJ50"/>
<dbReference type="EnsemblPlants" id="ORUFI05G08230.1">
    <property type="protein sequence ID" value="ORUFI05G08230.1"/>
    <property type="gene ID" value="ORUFI05G08230"/>
</dbReference>
<dbReference type="Gramene" id="ORUFI05G08230.1">
    <property type="protein sequence ID" value="ORUFI05G08230.1"/>
    <property type="gene ID" value="ORUFI05G08230"/>
</dbReference>
<feature type="compositionally biased region" description="Basic and acidic residues" evidence="1">
    <location>
        <begin position="58"/>
        <end position="69"/>
    </location>
</feature>
<proteinExistence type="predicted"/>